<evidence type="ECO:0000313" key="4">
    <source>
        <dbReference type="Proteomes" id="UP001315278"/>
    </source>
</evidence>
<feature type="domain" description="Glycosyltransferase subfamily 4-like N-terminal" evidence="2">
    <location>
        <begin position="12"/>
        <end position="167"/>
    </location>
</feature>
<dbReference type="Pfam" id="PF00534">
    <property type="entry name" value="Glycos_transf_1"/>
    <property type="match status" value="1"/>
</dbReference>
<evidence type="ECO:0000259" key="2">
    <source>
        <dbReference type="Pfam" id="PF13439"/>
    </source>
</evidence>
<dbReference type="Gene3D" id="3.40.50.2000">
    <property type="entry name" value="Glycogen Phosphorylase B"/>
    <property type="match status" value="2"/>
</dbReference>
<proteinExistence type="predicted"/>
<dbReference type="PANTHER" id="PTHR12526:SF630">
    <property type="entry name" value="GLYCOSYLTRANSFERASE"/>
    <property type="match status" value="1"/>
</dbReference>
<sequence>MRILHFTDCLRIGGRERQIAELMKGLRVHRDIESFVAVASEETADDWEIDRQHVQIIPIVRRSRRDLRIFKTLYELVTNLNIDIVHSWGSMCSVYAAPVAKLCGAAFVNGFVRDAPHMTLWNKHYLRGKLTSPFSDVVVANSRAGLAAYDISERRGVCIYNGFNPERVLNLTDEAELRRTLGLTTPNIVGMVANFTPYKDYAVFVEMARRICQLRDDVTFLAVGDGPTFSQMRDSVPSGQLPRLKFLGRRNDVENIANLFTVGVLATNSRLHGEGISNAITEIMALGKPVVATDDGGTPELVLDGQTGFLVPSHDADALTDRVLRLVNDVELATRLGMQGRRRIETTFSLDKMTNSYLGLYRGLMDRAGTRDSRRGAIARGARAGVEICQDSDASGGSKWK</sequence>
<dbReference type="Proteomes" id="UP001315278">
    <property type="component" value="Unassembled WGS sequence"/>
</dbReference>
<reference evidence="4" key="1">
    <citation type="journal article" date="2021" name="ISME J.">
        <title>Evolutionary origin and ecological implication of a unique nif island in free-living Bradyrhizobium lineages.</title>
        <authorList>
            <person name="Tao J."/>
        </authorList>
    </citation>
    <scope>NUCLEOTIDE SEQUENCE [LARGE SCALE GENOMIC DNA]</scope>
    <source>
        <strain evidence="4">SZCCT0434</strain>
    </source>
</reference>
<accession>A0ABS5FGR4</accession>
<comment type="caution">
    <text evidence="3">The sequence shown here is derived from an EMBL/GenBank/DDBJ whole genome shotgun (WGS) entry which is preliminary data.</text>
</comment>
<dbReference type="RefSeq" id="WP_212396313.1">
    <property type="nucleotide sequence ID" value="NZ_JAFCJH010000009.1"/>
</dbReference>
<dbReference type="EMBL" id="JAFCJH010000009">
    <property type="protein sequence ID" value="MBR0795970.1"/>
    <property type="molecule type" value="Genomic_DNA"/>
</dbReference>
<feature type="domain" description="Glycosyl transferase family 1" evidence="1">
    <location>
        <begin position="176"/>
        <end position="342"/>
    </location>
</feature>
<protein>
    <submittedName>
        <fullName evidence="3">Glycosyltransferase</fullName>
    </submittedName>
</protein>
<gene>
    <name evidence="3" type="ORF">JQ615_11265</name>
</gene>
<dbReference type="InterPro" id="IPR001296">
    <property type="entry name" value="Glyco_trans_1"/>
</dbReference>
<evidence type="ECO:0000313" key="3">
    <source>
        <dbReference type="EMBL" id="MBR0795970.1"/>
    </source>
</evidence>
<name>A0ABS5FGR4_9BRAD</name>
<organism evidence="3 4">
    <name type="scientific">Bradyrhizobium jicamae</name>
    <dbReference type="NCBI Taxonomy" id="280332"/>
    <lineage>
        <taxon>Bacteria</taxon>
        <taxon>Pseudomonadati</taxon>
        <taxon>Pseudomonadota</taxon>
        <taxon>Alphaproteobacteria</taxon>
        <taxon>Hyphomicrobiales</taxon>
        <taxon>Nitrobacteraceae</taxon>
        <taxon>Bradyrhizobium</taxon>
    </lineage>
</organism>
<dbReference type="Pfam" id="PF13439">
    <property type="entry name" value="Glyco_transf_4"/>
    <property type="match status" value="1"/>
</dbReference>
<evidence type="ECO:0000259" key="1">
    <source>
        <dbReference type="Pfam" id="PF00534"/>
    </source>
</evidence>
<dbReference type="InterPro" id="IPR028098">
    <property type="entry name" value="Glyco_trans_4-like_N"/>
</dbReference>
<dbReference type="SUPFAM" id="SSF53756">
    <property type="entry name" value="UDP-Glycosyltransferase/glycogen phosphorylase"/>
    <property type="match status" value="1"/>
</dbReference>
<dbReference type="PANTHER" id="PTHR12526">
    <property type="entry name" value="GLYCOSYLTRANSFERASE"/>
    <property type="match status" value="1"/>
</dbReference>
<keyword evidence="4" id="KW-1185">Reference proteome</keyword>